<dbReference type="PANTHER" id="PTHR43157">
    <property type="entry name" value="PHOSPHATIDYLINOSITOL-GLYCAN BIOSYNTHESIS CLASS F PROTEIN-RELATED"/>
    <property type="match status" value="1"/>
</dbReference>
<dbReference type="Pfam" id="PF00106">
    <property type="entry name" value="adh_short"/>
    <property type="match status" value="1"/>
</dbReference>
<keyword evidence="1" id="KW-0560">Oxidoreductase</keyword>
<dbReference type="InterPro" id="IPR036291">
    <property type="entry name" value="NAD(P)-bd_dom_sf"/>
</dbReference>
<dbReference type="Proteomes" id="UP000572817">
    <property type="component" value="Unassembled WGS sequence"/>
</dbReference>
<dbReference type="AlphaFoldDB" id="A0A8H4N3W4"/>
<proteinExistence type="predicted"/>
<dbReference type="SUPFAM" id="SSF51735">
    <property type="entry name" value="NAD(P)-binding Rossmann-fold domains"/>
    <property type="match status" value="1"/>
</dbReference>
<dbReference type="OrthoDB" id="542013at2759"/>
<protein>
    <submittedName>
        <fullName evidence="2">Short-chain dehydrogenase/reductase SDR</fullName>
    </submittedName>
</protein>
<evidence type="ECO:0000313" key="3">
    <source>
        <dbReference type="Proteomes" id="UP000572817"/>
    </source>
</evidence>
<evidence type="ECO:0000256" key="1">
    <source>
        <dbReference type="ARBA" id="ARBA00023002"/>
    </source>
</evidence>
<sequence>MPLLQIQARLHPPRIDLTGKVAIVTGANAGIGLETVRQLLLLNAATVVLAVRSIENGEAAKSLLLADGSIRSVKKAPDIRVMKLDMADYQSAWEFANRIKVALPALHILILSAAVANLPWSKTSSGHDQITQVNYFSNVLLLLELLPLLEASARRAGEPFARDMVERGQSVVQFLDDPKSYGWFMRYPDSKLLAAAFVREFCRHQDARTVVVNDVCPGMVDTSIAHNAPGYLRRPMAALTRVTARTPEQGAWAVMHAAVVAGPGSHGQFLVDQKEISSYGALQSTEGQRLRMQLWKETAAEMVQQGVVLPPFMETFLGDAA</sequence>
<dbReference type="EMBL" id="WWBZ02000040">
    <property type="protein sequence ID" value="KAF4305021.1"/>
    <property type="molecule type" value="Genomic_DNA"/>
</dbReference>
<gene>
    <name evidence="2" type="ORF">GTA08_BOTSDO06394</name>
</gene>
<evidence type="ECO:0000313" key="2">
    <source>
        <dbReference type="EMBL" id="KAF4305021.1"/>
    </source>
</evidence>
<organism evidence="2 3">
    <name type="scientific">Botryosphaeria dothidea</name>
    <dbReference type="NCBI Taxonomy" id="55169"/>
    <lineage>
        <taxon>Eukaryota</taxon>
        <taxon>Fungi</taxon>
        <taxon>Dikarya</taxon>
        <taxon>Ascomycota</taxon>
        <taxon>Pezizomycotina</taxon>
        <taxon>Dothideomycetes</taxon>
        <taxon>Dothideomycetes incertae sedis</taxon>
        <taxon>Botryosphaeriales</taxon>
        <taxon>Botryosphaeriaceae</taxon>
        <taxon>Botryosphaeria</taxon>
    </lineage>
</organism>
<dbReference type="GO" id="GO:0016491">
    <property type="term" value="F:oxidoreductase activity"/>
    <property type="evidence" value="ECO:0007669"/>
    <property type="project" value="UniProtKB-KW"/>
</dbReference>
<comment type="caution">
    <text evidence="2">The sequence shown here is derived from an EMBL/GenBank/DDBJ whole genome shotgun (WGS) entry which is preliminary data.</text>
</comment>
<dbReference type="PANTHER" id="PTHR43157:SF31">
    <property type="entry name" value="PHOSPHATIDYLINOSITOL-GLYCAN BIOSYNTHESIS CLASS F PROTEIN"/>
    <property type="match status" value="1"/>
</dbReference>
<reference evidence="2" key="1">
    <citation type="submission" date="2020-04" db="EMBL/GenBank/DDBJ databases">
        <title>Genome Assembly and Annotation of Botryosphaeria dothidea sdau 11-99, a Latent Pathogen of Apple Fruit Ring Rot in China.</title>
        <authorList>
            <person name="Yu C."/>
            <person name="Diao Y."/>
            <person name="Lu Q."/>
            <person name="Zhao J."/>
            <person name="Cui S."/>
            <person name="Peng C."/>
            <person name="He B."/>
            <person name="Liu H."/>
        </authorList>
    </citation>
    <scope>NUCLEOTIDE SEQUENCE [LARGE SCALE GENOMIC DNA]</scope>
    <source>
        <strain evidence="2">Sdau11-99</strain>
    </source>
</reference>
<accession>A0A8H4N3W4</accession>
<dbReference type="Gene3D" id="3.40.50.720">
    <property type="entry name" value="NAD(P)-binding Rossmann-like Domain"/>
    <property type="match status" value="1"/>
</dbReference>
<dbReference type="PRINTS" id="PR00081">
    <property type="entry name" value="GDHRDH"/>
</dbReference>
<dbReference type="InterPro" id="IPR002347">
    <property type="entry name" value="SDR_fam"/>
</dbReference>
<keyword evidence="3" id="KW-1185">Reference proteome</keyword>
<name>A0A8H4N3W4_9PEZI</name>